<proteinExistence type="evidence at protein level"/>
<dbReference type="PDB" id="7W5Z">
    <property type="method" value="EM"/>
    <property type="resolution" value="3.02 A"/>
    <property type="chains" value="B/b=1-473"/>
</dbReference>
<evidence type="ECO:0000313" key="1">
    <source>
        <dbReference type="EMBL" id="EAR84248.3"/>
    </source>
</evidence>
<accession>Q22FX8</accession>
<dbReference type="KEGG" id="tet:TTHERM_00721790"/>
<dbReference type="InParanoid" id="Q22FX8"/>
<dbReference type="PDB" id="8BQS">
    <property type="method" value="EM"/>
    <property type="resolution" value="2.90 A"/>
    <property type="chains" value="DO/Do=1-473"/>
</dbReference>
<dbReference type="eggNOG" id="ENOG502T0HB">
    <property type="taxonomic scope" value="Eukaryota"/>
</dbReference>
<dbReference type="EMDB" id="EMD-34373"/>
<dbReference type="GeneID" id="7838128"/>
<dbReference type="PDB" id="8GZU">
    <property type="method" value="EM"/>
    <property type="resolution" value="4.18 A"/>
    <property type="chains" value="01/56/B/b=1-473"/>
</dbReference>
<dbReference type="PDB" id="8B6H">
    <property type="method" value="EM"/>
    <property type="resolution" value="2.60 A"/>
    <property type="chains" value="DO/Do=1-473"/>
</dbReference>
<evidence type="ECO:0007829" key="4">
    <source>
        <dbReference type="PDB" id="8B6H"/>
    </source>
</evidence>
<evidence type="ECO:0007829" key="7">
    <source>
        <dbReference type="PDB" id="8GZU"/>
    </source>
</evidence>
<name>Q22FX8_TETTS</name>
<dbReference type="EMDB" id="EMD-16184"/>
<evidence type="ECO:0007829" key="6">
    <source>
        <dbReference type="PDB" id="8GYM"/>
    </source>
</evidence>
<reference evidence="2" key="1">
    <citation type="journal article" date="2006" name="PLoS Biol.">
        <title>Macronuclear genome sequence of the ciliate Tetrahymena thermophila, a model eukaryote.</title>
        <authorList>
            <person name="Eisen J.A."/>
            <person name="Coyne R.S."/>
            <person name="Wu M."/>
            <person name="Wu D."/>
            <person name="Thiagarajan M."/>
            <person name="Wortman J.R."/>
            <person name="Badger J.H."/>
            <person name="Ren Q."/>
            <person name="Amedeo P."/>
            <person name="Jones K.M."/>
            <person name="Tallon L.J."/>
            <person name="Delcher A.L."/>
            <person name="Salzberg S.L."/>
            <person name="Silva J.C."/>
            <person name="Haas B.J."/>
            <person name="Majoros W.H."/>
            <person name="Farzad M."/>
            <person name="Carlton J.M."/>
            <person name="Smith R.K. Jr."/>
            <person name="Garg J."/>
            <person name="Pearlman R.E."/>
            <person name="Karrer K.M."/>
            <person name="Sun L."/>
            <person name="Manning G."/>
            <person name="Elde N.C."/>
            <person name="Turkewitz A.P."/>
            <person name="Asai D.J."/>
            <person name="Wilkes D.E."/>
            <person name="Wang Y."/>
            <person name="Cai H."/>
            <person name="Collins K."/>
            <person name="Stewart B.A."/>
            <person name="Lee S.R."/>
            <person name="Wilamowska K."/>
            <person name="Weinberg Z."/>
            <person name="Ruzzo W.L."/>
            <person name="Wloga D."/>
            <person name="Gaertig J."/>
            <person name="Frankel J."/>
            <person name="Tsao C.-C."/>
            <person name="Gorovsky M.A."/>
            <person name="Keeling P.J."/>
            <person name="Waller R.F."/>
            <person name="Patron N.J."/>
            <person name="Cherry J.M."/>
            <person name="Stover N.A."/>
            <person name="Krieger C.J."/>
            <person name="del Toro C."/>
            <person name="Ryder H.F."/>
            <person name="Williamson S.C."/>
            <person name="Barbeau R.A."/>
            <person name="Hamilton E.P."/>
            <person name="Orias E."/>
        </authorList>
    </citation>
    <scope>NUCLEOTIDE SEQUENCE [LARGE SCALE GENOMIC DNA]</scope>
    <source>
        <strain evidence="2">SB210</strain>
    </source>
</reference>
<sequence length="473" mass="52949">MFRRIISNGALLSTQTQRWQDLSKFACLRASLNKESEKAFQELAKKNNVSPQELVELSKIVSMNLDVLKQNINSEQFLLEKESTLKRYRQSSIGTRGHLQTVNEAVNTKYPTLAEGLGQVAGYKEAYQALREIFVHPSISVNNLRQGSYGQQFAVDFRTRADEYVKALLKDHSSNPQAVQTIQEIQHTLHQIIKNYEQNPASIYARILTVLQTRGVNTLPVSKTADQKAVATIQKTSTPSLTIDQLTVPVQERVQTQTVFDAELAFIKEANEMIQQNTGNLPWDGGKKKIFQGQANKYLETPYYLLAALSGLGLLYFLYSGDAKYKTLVLTPVVGIAAFVLLRRNQILNRVPTLTELFLHKDGKFVDAVVSVNGQLISKNDIPVSTLKLYRGDHTVKVNLNDFEDASAKKFLAQQSGQEGVINVHFSKLRNLAARNGQVLNLGDTEVVVPFENQANRIILKQIFKGVEVLPSS</sequence>
<dbReference type="Proteomes" id="UP000009168">
    <property type="component" value="Unassembled WGS sequence"/>
</dbReference>
<protein>
    <submittedName>
        <fullName evidence="1">Protein phosphatase 2C, putative</fullName>
    </submittedName>
</protein>
<dbReference type="STRING" id="312017.Q22FX8"/>
<dbReference type="RefSeq" id="XP_001031911.3">
    <property type="nucleotide sequence ID" value="XM_001031911.4"/>
</dbReference>
<evidence type="ECO:0007829" key="5">
    <source>
        <dbReference type="PDB" id="8BQS"/>
    </source>
</evidence>
<dbReference type="EMDB" id="EMD-34403"/>
<dbReference type="PDB" id="8GYM">
    <property type="method" value="EM"/>
    <property type="resolution" value="2.96 A"/>
    <property type="chains" value="B/b=1-473"/>
</dbReference>
<keyword evidence="2" id="KW-1185">Reference proteome</keyword>
<reference evidence="6 7" key="3">
    <citation type="journal article" date="2023" name="Nat. Commun.">
        <title>Structures of Tetrahymena thermophila respiratory megacomplexes on the tubular mitochondrial cristae.</title>
        <authorList>
            <person name="Han F."/>
            <person name="Hu Y."/>
            <person name="Wu M."/>
            <person name="He Z."/>
            <person name="Tian H."/>
            <person name="Zhou L."/>
        </authorList>
    </citation>
    <scope>STRUCTURE BY ELECTRON MICROSCOPY (2.96 ANGSTROMS)</scope>
</reference>
<evidence type="ECO:0000313" key="2">
    <source>
        <dbReference type="Proteomes" id="UP000009168"/>
    </source>
</evidence>
<evidence type="ECO:0007829" key="3">
    <source>
        <dbReference type="PDB" id="7W5Z"/>
    </source>
</evidence>
<keyword evidence="3 4" id="KW-0002">3D-structure</keyword>
<dbReference type="EMDB" id="EMD-32325"/>
<reference evidence="4 5" key="4">
    <citation type="journal article" date="2023" name="Nature">
        <title>Structural basis of mitochondrial membrane bending by the I-II-III&lt;sub&gt;2&lt;/sub&gt;-IV&lt;sub&gt;2&lt;/sub&gt; supercomplex.</title>
        <authorList>
            <person name="Muhleip A."/>
            <person name="Flygaard R.K."/>
            <person name="Baradaran R."/>
            <person name="Haapanen O."/>
            <person name="Gruhl T."/>
            <person name="Tobiasson V."/>
            <person name="Marechal A."/>
            <person name="Sharma V."/>
            <person name="Amunts A."/>
        </authorList>
    </citation>
    <scope>STRUCTURE BY ELECTRON MICROSCOPY (2.60 ANGSTROMS)</scope>
</reference>
<organism evidence="1 2">
    <name type="scientific">Tetrahymena thermophila (strain SB210)</name>
    <dbReference type="NCBI Taxonomy" id="312017"/>
    <lineage>
        <taxon>Eukaryota</taxon>
        <taxon>Sar</taxon>
        <taxon>Alveolata</taxon>
        <taxon>Ciliophora</taxon>
        <taxon>Intramacronucleata</taxon>
        <taxon>Oligohymenophorea</taxon>
        <taxon>Hymenostomatida</taxon>
        <taxon>Tetrahymenina</taxon>
        <taxon>Tetrahymenidae</taxon>
        <taxon>Tetrahymena</taxon>
    </lineage>
</organism>
<dbReference type="EMBL" id="GG662576">
    <property type="protein sequence ID" value="EAR84248.3"/>
    <property type="molecule type" value="Genomic_DNA"/>
</dbReference>
<dbReference type="EMDB" id="EMD-15867"/>
<dbReference type="OMA" id="YHIRVAD"/>
<dbReference type="HOGENOM" id="CLU_635330_0_0_1"/>
<dbReference type="AlphaFoldDB" id="Q22FX8"/>
<reference evidence="3" key="2">
    <citation type="journal article" date="2022" name="Science">
        <title>Structures of &lt;i&gt;Tetrahymena&lt;/i&gt;'s respiratory chain reveal the diversity of eukaryotic core metabolism.</title>
        <authorList>
            <person name="Zhou L."/>
            <person name="Maldonado M."/>
            <person name="Padavannil A."/>
            <person name="Guo F."/>
            <person name="Letts J.A."/>
        </authorList>
    </citation>
    <scope>STRUCTURE BY ELECTRON MICROSCOPY (3.02 ANGSTROMS)</scope>
</reference>
<gene>
    <name evidence="1" type="ORF">TTHERM_00721790</name>
</gene>